<dbReference type="InterPro" id="IPR005084">
    <property type="entry name" value="CBM6"/>
</dbReference>
<dbReference type="Pfam" id="PF00722">
    <property type="entry name" value="Glyco_hydro_16"/>
    <property type="match status" value="1"/>
</dbReference>
<dbReference type="SUPFAM" id="SSF49785">
    <property type="entry name" value="Galactose-binding domain-like"/>
    <property type="match status" value="4"/>
</dbReference>
<dbReference type="PROSITE" id="PS51762">
    <property type="entry name" value="GH16_2"/>
    <property type="match status" value="1"/>
</dbReference>
<dbReference type="Gene3D" id="2.60.120.260">
    <property type="entry name" value="Galactose-binding domain-like"/>
    <property type="match status" value="4"/>
</dbReference>
<feature type="domain" description="CBM6" evidence="4">
    <location>
        <begin position="1135"/>
        <end position="1252"/>
    </location>
</feature>
<accession>A0A4Q7MYU1</accession>
<evidence type="ECO:0000256" key="1">
    <source>
        <dbReference type="ARBA" id="ARBA00006865"/>
    </source>
</evidence>
<dbReference type="EMBL" id="SGXA01000001">
    <property type="protein sequence ID" value="RZS74417.1"/>
    <property type="molecule type" value="Genomic_DNA"/>
</dbReference>
<dbReference type="InterPro" id="IPR000757">
    <property type="entry name" value="Beta-glucanase-like"/>
</dbReference>
<dbReference type="SMART" id="SM00635">
    <property type="entry name" value="BID_2"/>
    <property type="match status" value="3"/>
</dbReference>
<feature type="chain" id="PRO_5020528669" evidence="3">
    <location>
        <begin position="20"/>
        <end position="1352"/>
    </location>
</feature>
<feature type="signal peptide" evidence="3">
    <location>
        <begin position="1"/>
        <end position="19"/>
    </location>
</feature>
<comment type="similarity">
    <text evidence="1">Belongs to the glycosyl hydrolase 16 family.</text>
</comment>
<feature type="domain" description="GH16" evidence="5">
    <location>
        <begin position="260"/>
        <end position="528"/>
    </location>
</feature>
<protein>
    <submittedName>
        <fullName evidence="6">Putative secreted protein (Por secretion system target)</fullName>
    </submittedName>
</protein>
<dbReference type="Proteomes" id="UP000293874">
    <property type="component" value="Unassembled WGS sequence"/>
</dbReference>
<keyword evidence="2 3" id="KW-0732">Signal</keyword>
<dbReference type="CDD" id="cd04080">
    <property type="entry name" value="CBM6_cellulase-like"/>
    <property type="match status" value="1"/>
</dbReference>
<evidence type="ECO:0000259" key="5">
    <source>
        <dbReference type="PROSITE" id="PS51762"/>
    </source>
</evidence>
<dbReference type="InterPro" id="IPR026444">
    <property type="entry name" value="Secre_tail"/>
</dbReference>
<evidence type="ECO:0000256" key="3">
    <source>
        <dbReference type="SAM" id="SignalP"/>
    </source>
</evidence>
<sequence>MKNLLILLLCTIAWSSSHAQYILIDDMEGNGPGSGNWIYNAGANATGSVIFNAANPAPSGVNSSSHVAKFTKDTSCSPYMAASCSLPAPLDLSAGATFRMRVYSNVREEVLFKLQPGSDYTQAVFKTYRIQNLNQWEEVEFTFTGINHRTDLNRITIQFIDGKKANGILYFDHIEAPNPTSIRLTSQHIPMGNENGTNIEVKITGDRFKPVIIPSHWHTSILPPGITVSNILRQNDSTVNILLSGNSSANYSTTTLRLTVDSAALQNPKAVSYTAKGSVVFDGNPEWTMIYNDEFDYEGQPNPAKWTTDPRPKGWINSEQQVYTDSSYDNARVRNGSLVITGKKNYPTGDPAAPYSSARVISLGKMEFLYGKAEMRAKLPRARGSWPAFWLMPTTNAYGNWPKSGEIDILEHVGNNFGKAMCAVHTENKNWTNGGNLGGNQILPDLDTAYHVYGVEWSPDSLRFTHDGVGFYTYVNPHTDWKDWPFDKPFYVILNIAMGGGMGGTIVDADWPDSMLVDYVRISQKGLGTPYPDSISISPADISVLPGKTQIFTAKVLDQNGHVMTGITPSWSISGNGNTIDASGLATINSSGVITAIANVDTFTVQGSTNINVRPVNYKPVPARIEAENFDNSNGGRTETTADTSGVLNMSYIGNGTWFEYDIDVPDNAAYRLRFRVAVSTASKFSIYNDTTALGSVTLPPSGGWQQWMTVTSAPIILGPGPKTIRIHSHSAGWNFNWLQVVPAGDHAVAAVAIQPDSARIFTGGNVQLTAIGYDADSNYIMLSPAATWSTSGAGALVTSNGLFSSDSAGIFTVSASSGTLSGLAIVNVSGTPVLSRISIVPDTIIVPLGASQQFTAKGFDQYNTQVPLTGTITWTSTGSQNSITQTGLFTAGNIPGSFLVGASSGGVTGTLDLELGYTCTVNNLYEAESSSARAPGLTPVATDDSSGSQHFDGVSSGKWFAYNNLKVPSAGRYNIRLRISTTAPASIRIGHGAFTFRIIQVPSTGGNWQTISDTVTLPALSYTGIHAASGSFRFNWFTIDNCASAPPAVRLELLPDTVAMLVGEGRQFTATGYDANDQPIQLPGINWSVNGNGNTIDSTGLLSANALPGNYQVIADWQAFSDTALVQLSCAFTQHHEAESCAFRHSGPSLEACTDAGGGKNFTGLVPGHWFAYNTLNVPSAGLYRISFRVLTTAPASFKIGHSTFNFGIKSIPSTNGAWQTITDTITLPALTYTGIHVISGNPKFNWFLIDNCTNSGMLTVQQNSTREISIRENRLAVSPNPATGNIIISTGNTVYRDIKVFDMSGRLVATWPVAPGQRTITKDISHFVSGIYLLLFQGPSGQQSLRVVRQ</sequence>
<comment type="caution">
    <text evidence="6">The sequence shown here is derived from an EMBL/GenBank/DDBJ whole genome shotgun (WGS) entry which is preliminary data.</text>
</comment>
<dbReference type="InterPro" id="IPR050546">
    <property type="entry name" value="Glycosyl_Hydrlase_16"/>
</dbReference>
<reference evidence="6 7" key="1">
    <citation type="submission" date="2019-02" db="EMBL/GenBank/DDBJ databases">
        <title>Genomic Encyclopedia of Type Strains, Phase IV (KMG-IV): sequencing the most valuable type-strain genomes for metagenomic binning, comparative biology and taxonomic classification.</title>
        <authorList>
            <person name="Goeker M."/>
        </authorList>
    </citation>
    <scope>NUCLEOTIDE SEQUENCE [LARGE SCALE GENOMIC DNA]</scope>
    <source>
        <strain evidence="6 7">DSM 18116</strain>
    </source>
</reference>
<dbReference type="GO" id="GO:0005975">
    <property type="term" value="P:carbohydrate metabolic process"/>
    <property type="evidence" value="ECO:0007669"/>
    <property type="project" value="InterPro"/>
</dbReference>
<dbReference type="Gene3D" id="2.60.40.1080">
    <property type="match status" value="2"/>
</dbReference>
<evidence type="ECO:0000313" key="6">
    <source>
        <dbReference type="EMBL" id="RZS74417.1"/>
    </source>
</evidence>
<dbReference type="OrthoDB" id="9809583at2"/>
<dbReference type="PROSITE" id="PS51175">
    <property type="entry name" value="CBM6"/>
    <property type="match status" value="3"/>
</dbReference>
<dbReference type="InterPro" id="IPR008979">
    <property type="entry name" value="Galactose-bd-like_sf"/>
</dbReference>
<name>A0A4Q7MYU1_9BACT</name>
<keyword evidence="7" id="KW-1185">Reference proteome</keyword>
<evidence type="ECO:0000313" key="7">
    <source>
        <dbReference type="Proteomes" id="UP000293874"/>
    </source>
</evidence>
<dbReference type="Pfam" id="PF03422">
    <property type="entry name" value="CBM_6"/>
    <property type="match status" value="3"/>
</dbReference>
<dbReference type="GO" id="GO:0004553">
    <property type="term" value="F:hydrolase activity, hydrolyzing O-glycosyl compounds"/>
    <property type="evidence" value="ECO:0007669"/>
    <property type="project" value="InterPro"/>
</dbReference>
<organism evidence="6 7">
    <name type="scientific">Pseudobacter ginsenosidimutans</name>
    <dbReference type="NCBI Taxonomy" id="661488"/>
    <lineage>
        <taxon>Bacteria</taxon>
        <taxon>Pseudomonadati</taxon>
        <taxon>Bacteroidota</taxon>
        <taxon>Chitinophagia</taxon>
        <taxon>Chitinophagales</taxon>
        <taxon>Chitinophagaceae</taxon>
        <taxon>Pseudobacter</taxon>
    </lineage>
</organism>
<feature type="domain" description="CBM6" evidence="4">
    <location>
        <begin position="623"/>
        <end position="742"/>
    </location>
</feature>
<evidence type="ECO:0000256" key="2">
    <source>
        <dbReference type="ARBA" id="ARBA00022729"/>
    </source>
</evidence>
<dbReference type="PANTHER" id="PTHR10963:SF55">
    <property type="entry name" value="GLYCOSIDE HYDROLASE FAMILY 16 PROTEIN"/>
    <property type="match status" value="1"/>
</dbReference>
<feature type="domain" description="CBM6" evidence="4">
    <location>
        <begin position="924"/>
        <end position="1041"/>
    </location>
</feature>
<dbReference type="CDD" id="cd08023">
    <property type="entry name" value="GH16_laminarinase_like"/>
    <property type="match status" value="1"/>
</dbReference>
<dbReference type="InterPro" id="IPR006584">
    <property type="entry name" value="Cellulose-bd_IV"/>
</dbReference>
<dbReference type="RefSeq" id="WP_130538883.1">
    <property type="nucleotide sequence ID" value="NZ_CP042431.1"/>
</dbReference>
<dbReference type="Gene3D" id="2.60.120.200">
    <property type="match status" value="1"/>
</dbReference>
<dbReference type="InterPro" id="IPR003343">
    <property type="entry name" value="Big_2"/>
</dbReference>
<gene>
    <name evidence="6" type="ORF">EV199_0264</name>
</gene>
<dbReference type="Pfam" id="PF18962">
    <property type="entry name" value="Por_Secre_tail"/>
    <property type="match status" value="1"/>
</dbReference>
<dbReference type="PANTHER" id="PTHR10963">
    <property type="entry name" value="GLYCOSYL HYDROLASE-RELATED"/>
    <property type="match status" value="1"/>
</dbReference>
<dbReference type="SUPFAM" id="SSF49899">
    <property type="entry name" value="Concanavalin A-like lectins/glucanases"/>
    <property type="match status" value="1"/>
</dbReference>
<proteinExistence type="inferred from homology"/>
<dbReference type="GO" id="GO:0030246">
    <property type="term" value="F:carbohydrate binding"/>
    <property type="evidence" value="ECO:0007669"/>
    <property type="project" value="InterPro"/>
</dbReference>
<dbReference type="SMART" id="SM00606">
    <property type="entry name" value="CBD_IV"/>
    <property type="match status" value="3"/>
</dbReference>
<dbReference type="NCBIfam" id="TIGR04183">
    <property type="entry name" value="Por_Secre_tail"/>
    <property type="match status" value="1"/>
</dbReference>
<evidence type="ECO:0000259" key="4">
    <source>
        <dbReference type="PROSITE" id="PS51175"/>
    </source>
</evidence>
<dbReference type="InterPro" id="IPR013320">
    <property type="entry name" value="ConA-like_dom_sf"/>
</dbReference>